<comment type="caution">
    <text evidence="2">The sequence shown here is derived from an EMBL/GenBank/DDBJ whole genome shotgun (WGS) entry which is preliminary data.</text>
</comment>
<keyword evidence="3" id="KW-1185">Reference proteome</keyword>
<feature type="transmembrane region" description="Helical" evidence="1">
    <location>
        <begin position="7"/>
        <end position="26"/>
    </location>
</feature>
<organism evidence="2 3">
    <name type="scientific">Ditylenchus destructor</name>
    <dbReference type="NCBI Taxonomy" id="166010"/>
    <lineage>
        <taxon>Eukaryota</taxon>
        <taxon>Metazoa</taxon>
        <taxon>Ecdysozoa</taxon>
        <taxon>Nematoda</taxon>
        <taxon>Chromadorea</taxon>
        <taxon>Rhabditida</taxon>
        <taxon>Tylenchina</taxon>
        <taxon>Tylenchomorpha</taxon>
        <taxon>Sphaerularioidea</taxon>
        <taxon>Anguinidae</taxon>
        <taxon>Anguininae</taxon>
        <taxon>Ditylenchus</taxon>
    </lineage>
</organism>
<accession>A0AAD4N332</accession>
<keyword evidence="1" id="KW-0472">Membrane</keyword>
<keyword evidence="1" id="KW-0812">Transmembrane</keyword>
<keyword evidence="1" id="KW-1133">Transmembrane helix</keyword>
<reference evidence="2" key="1">
    <citation type="submission" date="2022-01" db="EMBL/GenBank/DDBJ databases">
        <title>Genome Sequence Resource for Two Populations of Ditylenchus destructor, the Migratory Endoparasitic Phytonematode.</title>
        <authorList>
            <person name="Zhang H."/>
            <person name="Lin R."/>
            <person name="Xie B."/>
        </authorList>
    </citation>
    <scope>NUCLEOTIDE SEQUENCE</scope>
    <source>
        <strain evidence="2">BazhouSP</strain>
    </source>
</reference>
<dbReference type="Proteomes" id="UP001201812">
    <property type="component" value="Unassembled WGS sequence"/>
</dbReference>
<name>A0AAD4N332_9BILA</name>
<gene>
    <name evidence="2" type="ORF">DdX_11093</name>
</gene>
<dbReference type="EMBL" id="JAKKPZ010000029">
    <property type="protein sequence ID" value="KAI1709702.1"/>
    <property type="molecule type" value="Genomic_DNA"/>
</dbReference>
<sequence length="77" mass="8503">MINRNALGLICIGCMLAVMIFSLPIYNETCHPGDPPVDKGFLPGCPVNSVCEYYCQGIPGTNYTKGECWWLNCYCSC</sequence>
<protein>
    <submittedName>
        <fullName evidence="2">Uncharacterized protein</fullName>
    </submittedName>
</protein>
<evidence type="ECO:0000313" key="3">
    <source>
        <dbReference type="Proteomes" id="UP001201812"/>
    </source>
</evidence>
<evidence type="ECO:0000313" key="2">
    <source>
        <dbReference type="EMBL" id="KAI1709702.1"/>
    </source>
</evidence>
<evidence type="ECO:0000256" key="1">
    <source>
        <dbReference type="SAM" id="Phobius"/>
    </source>
</evidence>
<proteinExistence type="predicted"/>
<dbReference type="AlphaFoldDB" id="A0AAD4N332"/>